<dbReference type="EMBL" id="MU860040">
    <property type="protein sequence ID" value="KAK4240430.1"/>
    <property type="molecule type" value="Genomic_DNA"/>
</dbReference>
<reference evidence="1" key="1">
    <citation type="journal article" date="2023" name="Mol. Phylogenet. Evol.">
        <title>Genome-scale phylogeny and comparative genomics of the fungal order Sordariales.</title>
        <authorList>
            <person name="Hensen N."/>
            <person name="Bonometti L."/>
            <person name="Westerberg I."/>
            <person name="Brannstrom I.O."/>
            <person name="Guillou S."/>
            <person name="Cros-Aarteil S."/>
            <person name="Calhoun S."/>
            <person name="Haridas S."/>
            <person name="Kuo A."/>
            <person name="Mondo S."/>
            <person name="Pangilinan J."/>
            <person name="Riley R."/>
            <person name="LaButti K."/>
            <person name="Andreopoulos B."/>
            <person name="Lipzen A."/>
            <person name="Chen C."/>
            <person name="Yan M."/>
            <person name="Daum C."/>
            <person name="Ng V."/>
            <person name="Clum A."/>
            <person name="Steindorff A."/>
            <person name="Ohm R.A."/>
            <person name="Martin F."/>
            <person name="Silar P."/>
            <person name="Natvig D.O."/>
            <person name="Lalanne C."/>
            <person name="Gautier V."/>
            <person name="Ament-Velasquez S.L."/>
            <person name="Kruys A."/>
            <person name="Hutchinson M.I."/>
            <person name="Powell A.J."/>
            <person name="Barry K."/>
            <person name="Miller A.N."/>
            <person name="Grigoriev I.V."/>
            <person name="Debuchy R."/>
            <person name="Gladieux P."/>
            <person name="Hiltunen Thoren M."/>
            <person name="Johannesson H."/>
        </authorList>
    </citation>
    <scope>NUCLEOTIDE SEQUENCE</scope>
    <source>
        <strain evidence="1">CBS 532.94</strain>
    </source>
</reference>
<organism evidence="1 2">
    <name type="scientific">Achaetomium macrosporum</name>
    <dbReference type="NCBI Taxonomy" id="79813"/>
    <lineage>
        <taxon>Eukaryota</taxon>
        <taxon>Fungi</taxon>
        <taxon>Dikarya</taxon>
        <taxon>Ascomycota</taxon>
        <taxon>Pezizomycotina</taxon>
        <taxon>Sordariomycetes</taxon>
        <taxon>Sordariomycetidae</taxon>
        <taxon>Sordariales</taxon>
        <taxon>Chaetomiaceae</taxon>
        <taxon>Achaetomium</taxon>
    </lineage>
</organism>
<proteinExistence type="predicted"/>
<keyword evidence="2" id="KW-1185">Reference proteome</keyword>
<dbReference type="AlphaFoldDB" id="A0AAN7CEQ2"/>
<evidence type="ECO:0008006" key="3">
    <source>
        <dbReference type="Google" id="ProtNLM"/>
    </source>
</evidence>
<dbReference type="Proteomes" id="UP001303760">
    <property type="component" value="Unassembled WGS sequence"/>
</dbReference>
<evidence type="ECO:0000313" key="1">
    <source>
        <dbReference type="EMBL" id="KAK4240430.1"/>
    </source>
</evidence>
<reference evidence="1" key="2">
    <citation type="submission" date="2023-05" db="EMBL/GenBank/DDBJ databases">
        <authorList>
            <consortium name="Lawrence Berkeley National Laboratory"/>
            <person name="Steindorff A."/>
            <person name="Hensen N."/>
            <person name="Bonometti L."/>
            <person name="Westerberg I."/>
            <person name="Brannstrom I.O."/>
            <person name="Guillou S."/>
            <person name="Cros-Aarteil S."/>
            <person name="Calhoun S."/>
            <person name="Haridas S."/>
            <person name="Kuo A."/>
            <person name="Mondo S."/>
            <person name="Pangilinan J."/>
            <person name="Riley R."/>
            <person name="Labutti K."/>
            <person name="Andreopoulos B."/>
            <person name="Lipzen A."/>
            <person name="Chen C."/>
            <person name="Yanf M."/>
            <person name="Daum C."/>
            <person name="Ng V."/>
            <person name="Clum A."/>
            <person name="Ohm R."/>
            <person name="Martin F."/>
            <person name="Silar P."/>
            <person name="Natvig D."/>
            <person name="Lalanne C."/>
            <person name="Gautier V."/>
            <person name="Ament-Velasquez S.L."/>
            <person name="Kruys A."/>
            <person name="Hutchinson M.I."/>
            <person name="Powell A.J."/>
            <person name="Barry K."/>
            <person name="Miller A.N."/>
            <person name="Grigoriev I.V."/>
            <person name="Debuchy R."/>
            <person name="Gladieux P."/>
            <person name="Thoren M.H."/>
            <person name="Johannesson H."/>
        </authorList>
    </citation>
    <scope>NUCLEOTIDE SEQUENCE</scope>
    <source>
        <strain evidence="1">CBS 532.94</strain>
    </source>
</reference>
<accession>A0AAN7CEQ2</accession>
<protein>
    <recommendedName>
        <fullName evidence="3">Retrotransposon gag domain-containing protein</fullName>
    </recommendedName>
</protein>
<name>A0AAN7CEQ2_9PEZI</name>
<comment type="caution">
    <text evidence="1">The sequence shown here is derived from an EMBL/GenBank/DDBJ whole genome shotgun (WGS) entry which is preliminary data.</text>
</comment>
<evidence type="ECO:0000313" key="2">
    <source>
        <dbReference type="Proteomes" id="UP001303760"/>
    </source>
</evidence>
<sequence length="195" mass="21675">MHVAVSGLAEGFKPEAARRMVHIRFRNGLRGAAKDWWRHEYAGDRRDYQGIEKAFLGRFSASPAADDAVEMAQAASFERKEAEALPEYLRRGEALHREMRSKEAKCVLAIRLVSGLSAHGTDASLRARVIDRLFASGKVVSINGSDFLSPYTTFNDVYNVILACAHGVGETEDEHPNDNEDIGMNPVFRATLRII</sequence>
<gene>
    <name evidence="1" type="ORF">C8A03DRAFT_31457</name>
</gene>